<dbReference type="InParanoid" id="G2QC66"/>
<keyword evidence="3" id="KW-1185">Reference proteome</keyword>
<protein>
    <recommendedName>
        <fullName evidence="4">Transcription factor domain-containing protein</fullName>
    </recommendedName>
</protein>
<dbReference type="HOGENOM" id="CLU_811781_0_0_1"/>
<dbReference type="eggNOG" id="ENOG502R13X">
    <property type="taxonomic scope" value="Eukaryota"/>
</dbReference>
<organism evidence="2 3">
    <name type="scientific">Thermothelomyces thermophilus (strain ATCC 42464 / BCRC 31852 / DSM 1799)</name>
    <name type="common">Sporotrichum thermophile</name>
    <dbReference type="NCBI Taxonomy" id="573729"/>
    <lineage>
        <taxon>Eukaryota</taxon>
        <taxon>Fungi</taxon>
        <taxon>Dikarya</taxon>
        <taxon>Ascomycota</taxon>
        <taxon>Pezizomycotina</taxon>
        <taxon>Sordariomycetes</taxon>
        <taxon>Sordariomycetidae</taxon>
        <taxon>Sordariales</taxon>
        <taxon>Chaetomiaceae</taxon>
        <taxon>Thermothelomyces</taxon>
    </lineage>
</organism>
<sequence>MDHFNATIKGGKLIKTRRGLQVSRQRYNGLSFVNASPQENASDSGPPGATSVPASAQHEIRFVEDGSESQSEGGSQRDVEHPGSSAAGQLTKRRRRVTRRGKSPAASRAGASFRSSPAPFEERDSRVEDREAYGGKLRISLVTDSAAAGASGGTASDPESAFSDHDRALLERYLDLNPSIMYPYEDVLAHNPARESDFRAMVVGDRAALHCALMCGSIARAISTKTEPRDLAHHISKICAILNQKLSQPHAVDAVTLHCITTLACVGVCTVSSPGSRERGRNEWLTPRLPVLCWPTGPLAVAYAWTSEDSRPQRRAGRAASVASCRNAQVRGGLSWIACRRC</sequence>
<evidence type="ECO:0000313" key="2">
    <source>
        <dbReference type="EMBL" id="AEO58095.1"/>
    </source>
</evidence>
<gene>
    <name evidence="2" type="ORF">MYCTH_2305160</name>
</gene>
<dbReference type="RefSeq" id="XP_003663340.1">
    <property type="nucleotide sequence ID" value="XM_003663292.1"/>
</dbReference>
<evidence type="ECO:0000313" key="3">
    <source>
        <dbReference type="Proteomes" id="UP000007322"/>
    </source>
</evidence>
<dbReference type="OrthoDB" id="3469225at2759"/>
<dbReference type="Proteomes" id="UP000007322">
    <property type="component" value="Chromosome 3"/>
</dbReference>
<feature type="region of interest" description="Disordered" evidence="1">
    <location>
        <begin position="35"/>
        <end position="129"/>
    </location>
</feature>
<feature type="compositionally biased region" description="Basic residues" evidence="1">
    <location>
        <begin position="91"/>
        <end position="102"/>
    </location>
</feature>
<feature type="compositionally biased region" description="Basic and acidic residues" evidence="1">
    <location>
        <begin position="120"/>
        <end position="129"/>
    </location>
</feature>
<dbReference type="EMBL" id="CP003004">
    <property type="protein sequence ID" value="AEO58095.1"/>
    <property type="molecule type" value="Genomic_DNA"/>
</dbReference>
<name>G2QC66_THET4</name>
<dbReference type="AlphaFoldDB" id="G2QC66"/>
<dbReference type="GeneID" id="11509218"/>
<dbReference type="STRING" id="573729.G2QC66"/>
<evidence type="ECO:0008006" key="4">
    <source>
        <dbReference type="Google" id="ProtNLM"/>
    </source>
</evidence>
<feature type="compositionally biased region" description="Low complexity" evidence="1">
    <location>
        <begin position="103"/>
        <end position="119"/>
    </location>
</feature>
<dbReference type="VEuPathDB" id="FungiDB:MYCTH_2305160"/>
<reference evidence="2 3" key="1">
    <citation type="journal article" date="2011" name="Nat. Biotechnol.">
        <title>Comparative genomic analysis of the thermophilic biomass-degrading fungi Myceliophthora thermophila and Thielavia terrestris.</title>
        <authorList>
            <person name="Berka R.M."/>
            <person name="Grigoriev I.V."/>
            <person name="Otillar R."/>
            <person name="Salamov A."/>
            <person name="Grimwood J."/>
            <person name="Reid I."/>
            <person name="Ishmael N."/>
            <person name="John T."/>
            <person name="Darmond C."/>
            <person name="Moisan M.-C."/>
            <person name="Henrissat B."/>
            <person name="Coutinho P.M."/>
            <person name="Lombard V."/>
            <person name="Natvig D.O."/>
            <person name="Lindquist E."/>
            <person name="Schmutz J."/>
            <person name="Lucas S."/>
            <person name="Harris P."/>
            <person name="Powlowski J."/>
            <person name="Bellemare A."/>
            <person name="Taylor D."/>
            <person name="Butler G."/>
            <person name="de Vries R.P."/>
            <person name="Allijn I.E."/>
            <person name="van den Brink J."/>
            <person name="Ushinsky S."/>
            <person name="Storms R."/>
            <person name="Powell A.J."/>
            <person name="Paulsen I.T."/>
            <person name="Elbourne L.D.H."/>
            <person name="Baker S.E."/>
            <person name="Magnuson J."/>
            <person name="LaBoissiere S."/>
            <person name="Clutterbuck A.J."/>
            <person name="Martinez D."/>
            <person name="Wogulis M."/>
            <person name="de Leon A.L."/>
            <person name="Rey M.W."/>
            <person name="Tsang A."/>
        </authorList>
    </citation>
    <scope>NUCLEOTIDE SEQUENCE [LARGE SCALE GENOMIC DNA]</scope>
    <source>
        <strain evidence="3">ATCC 42464 / BCRC 31852 / DSM 1799</strain>
    </source>
</reference>
<accession>G2QC66</accession>
<dbReference type="KEGG" id="mtm:MYCTH_2305160"/>
<proteinExistence type="predicted"/>
<evidence type="ECO:0000256" key="1">
    <source>
        <dbReference type="SAM" id="MobiDB-lite"/>
    </source>
</evidence>